<dbReference type="Proteomes" id="UP001150062">
    <property type="component" value="Unassembled WGS sequence"/>
</dbReference>
<dbReference type="SMART" id="SM00225">
    <property type="entry name" value="BTB"/>
    <property type="match status" value="1"/>
</dbReference>
<dbReference type="PANTHER" id="PTHR46376:SF2">
    <property type="entry name" value="DISTRACTED, ISOFORM B"/>
    <property type="match status" value="1"/>
</dbReference>
<dbReference type="PANTHER" id="PTHR46376">
    <property type="entry name" value="LEUCINE-ZIPPER-LIKE TRANSCRIPTIONAL REGULATOR 1"/>
    <property type="match status" value="1"/>
</dbReference>
<feature type="compositionally biased region" description="Basic and acidic residues" evidence="3">
    <location>
        <begin position="270"/>
        <end position="285"/>
    </location>
</feature>
<dbReference type="EMBL" id="JAOAOG010000342">
    <property type="protein sequence ID" value="KAJ6226470.1"/>
    <property type="molecule type" value="Genomic_DNA"/>
</dbReference>
<keyword evidence="1" id="KW-0880">Kelch repeat</keyword>
<dbReference type="InterPro" id="IPR015915">
    <property type="entry name" value="Kelch-typ_b-propeller"/>
</dbReference>
<evidence type="ECO:0000256" key="1">
    <source>
        <dbReference type="ARBA" id="ARBA00022441"/>
    </source>
</evidence>
<dbReference type="Gene3D" id="2.120.10.80">
    <property type="entry name" value="Kelch-type beta propeller"/>
    <property type="match status" value="2"/>
</dbReference>
<feature type="compositionally biased region" description="Acidic residues" evidence="3">
    <location>
        <begin position="316"/>
        <end position="327"/>
    </location>
</feature>
<evidence type="ECO:0000256" key="3">
    <source>
        <dbReference type="SAM" id="MobiDB-lite"/>
    </source>
</evidence>
<name>A0ABQ8X222_9EUKA</name>
<dbReference type="SUPFAM" id="SSF117281">
    <property type="entry name" value="Kelch motif"/>
    <property type="match status" value="2"/>
</dbReference>
<feature type="compositionally biased region" description="Acidic residues" evidence="3">
    <location>
        <begin position="228"/>
        <end position="258"/>
    </location>
</feature>
<dbReference type="Pfam" id="PF00651">
    <property type="entry name" value="BTB"/>
    <property type="match status" value="1"/>
</dbReference>
<dbReference type="InterPro" id="IPR011333">
    <property type="entry name" value="SKP1/BTB/POZ_sf"/>
</dbReference>
<feature type="domain" description="BTB" evidence="4">
    <location>
        <begin position="623"/>
        <end position="689"/>
    </location>
</feature>
<feature type="compositionally biased region" description="Basic residues" evidence="3">
    <location>
        <begin position="334"/>
        <end position="363"/>
    </location>
</feature>
<keyword evidence="2" id="KW-0677">Repeat</keyword>
<dbReference type="PROSITE" id="PS50097">
    <property type="entry name" value="BTB"/>
    <property type="match status" value="1"/>
</dbReference>
<evidence type="ECO:0000259" key="4">
    <source>
        <dbReference type="PROSITE" id="PS50097"/>
    </source>
</evidence>
<comment type="caution">
    <text evidence="5">The sequence shown here is derived from an EMBL/GenBank/DDBJ whole genome shotgun (WGS) entry which is preliminary data.</text>
</comment>
<evidence type="ECO:0000313" key="5">
    <source>
        <dbReference type="EMBL" id="KAJ6226470.1"/>
    </source>
</evidence>
<dbReference type="SMART" id="SM00612">
    <property type="entry name" value="Kelch"/>
    <property type="match status" value="2"/>
</dbReference>
<feature type="region of interest" description="Disordered" evidence="3">
    <location>
        <begin position="218"/>
        <end position="376"/>
    </location>
</feature>
<organism evidence="5 6">
    <name type="scientific">Anaeramoeba flamelloides</name>
    <dbReference type="NCBI Taxonomy" id="1746091"/>
    <lineage>
        <taxon>Eukaryota</taxon>
        <taxon>Metamonada</taxon>
        <taxon>Anaeramoebidae</taxon>
        <taxon>Anaeramoeba</taxon>
    </lineage>
</organism>
<reference evidence="5" key="1">
    <citation type="submission" date="2022-08" db="EMBL/GenBank/DDBJ databases">
        <title>Novel sulfate-reducing endosymbionts in the free-living metamonad Anaeramoeba.</title>
        <authorList>
            <person name="Jerlstrom-Hultqvist J."/>
            <person name="Cepicka I."/>
            <person name="Gallot-Lavallee L."/>
            <person name="Salas-Leiva D."/>
            <person name="Curtis B.A."/>
            <person name="Zahonova K."/>
            <person name="Pipaliya S."/>
            <person name="Dacks J."/>
            <person name="Roger A.J."/>
        </authorList>
    </citation>
    <scope>NUCLEOTIDE SEQUENCE</scope>
    <source>
        <strain evidence="5">Schooner1</strain>
    </source>
</reference>
<dbReference type="InterPro" id="IPR000210">
    <property type="entry name" value="BTB/POZ_dom"/>
</dbReference>
<gene>
    <name evidence="5" type="ORF">M0813_10686</name>
</gene>
<dbReference type="InterPro" id="IPR051568">
    <property type="entry name" value="LZTR1/Attractin"/>
</dbReference>
<dbReference type="CDD" id="cd18186">
    <property type="entry name" value="BTB_POZ_ZBTB_KLHL-like"/>
    <property type="match status" value="1"/>
</dbReference>
<sequence>MKLKEHIPECGRTCKKAPVGRSNHGVVSYNGFIYMYGGRTSLQSRDNTFYRLNLRTMKWERIFSKDKLVLPKCSAFSFSLDRENEKIYLLGGLDDKQTFLKTLYEYDLKKKVWTKKPNSPFAFVDHDSVCYQGKLYAFGGENSNDGRKPSTLFCFDPEFNEWQKLNSKSSDRYFKTHISSLNLSLYLDNIVMFGGVGQEYSDNAIYLYNISKNRWSRIKKDSNSETESSTETETDTESESEPELDTESEQESESDFEIILDSQADQTTNENKERKNISLTNRDHQNQSTQGSVFFSKIDSESNSHYDSQSKLSDDLTLEDQNEEELEKENTPRNRTRTRTSTRTRTRTSTRTRTRTRQRKITRKQNTQNLQKKQKKIKTPNIWPEKRMGHTSGIYGNKMFVLTGYSPVEFKYLEDCWVFDFVSKTWKEIKIPTSQQSQLQRLLNKRKDDDEKNILNPKRGTRLFSGRIRSKLVFENDSFWIIGGYTNHYTMDVWELKILKNEFETDIKNFLQNDFLADYKIISKTGIEYTFHSSLIQARLKKIKIGSVIKALSQERDSIISNILLFLYTGSIDFKTIKNSKEIKKLERIFSNFGLPLWENYSDKAPNKLSQDIGELLKTKKGKDFTIYVENRPIHVHKQILCSRSELYRGMFECVSECNGYVRDYSRKSFQAVQSLITFIYTGKTDHITPHLALELLDAVGYYGINENSVLKKFTEVSSHKLSKWKIRKFYKNQKKLELKKQKSNKNNRKMKQNKKILKMVDLKQKKRQKSHKILKKKKNNLVKIN</sequence>
<protein>
    <submittedName>
        <fullName evidence="5">Leucine-zipper-like transcriptional regulator 1</fullName>
    </submittedName>
</protein>
<dbReference type="SUPFAM" id="SSF54695">
    <property type="entry name" value="POZ domain"/>
    <property type="match status" value="1"/>
</dbReference>
<evidence type="ECO:0000313" key="6">
    <source>
        <dbReference type="Proteomes" id="UP001150062"/>
    </source>
</evidence>
<dbReference type="Gene3D" id="3.30.710.10">
    <property type="entry name" value="Potassium Channel Kv1.1, Chain A"/>
    <property type="match status" value="1"/>
</dbReference>
<proteinExistence type="predicted"/>
<evidence type="ECO:0000256" key="2">
    <source>
        <dbReference type="ARBA" id="ARBA00022737"/>
    </source>
</evidence>
<dbReference type="InterPro" id="IPR006652">
    <property type="entry name" value="Kelch_1"/>
</dbReference>
<keyword evidence="6" id="KW-1185">Reference proteome</keyword>
<dbReference type="Pfam" id="PF24681">
    <property type="entry name" value="Kelch_KLHDC2_KLHL20_DRC7"/>
    <property type="match status" value="1"/>
</dbReference>
<accession>A0ABQ8X222</accession>